<evidence type="ECO:0000313" key="8">
    <source>
        <dbReference type="EMBL" id="GAA2097402.1"/>
    </source>
</evidence>
<organism evidence="8 9">
    <name type="scientific">Brevibacterium salitolerans</name>
    <dbReference type="NCBI Taxonomy" id="1403566"/>
    <lineage>
        <taxon>Bacteria</taxon>
        <taxon>Bacillati</taxon>
        <taxon>Actinomycetota</taxon>
        <taxon>Actinomycetes</taxon>
        <taxon>Micrococcales</taxon>
        <taxon>Brevibacteriaceae</taxon>
        <taxon>Brevibacterium</taxon>
    </lineage>
</organism>
<keyword evidence="5 6" id="KW-0560">Oxidoreductase</keyword>
<name>A0ABP5ICJ8_9MICO</name>
<evidence type="ECO:0000256" key="5">
    <source>
        <dbReference type="ARBA" id="ARBA00023002"/>
    </source>
</evidence>
<dbReference type="Pfam" id="PF02219">
    <property type="entry name" value="MTHFR"/>
    <property type="match status" value="1"/>
</dbReference>
<sequence>MALRRGRLSEAQSAVLRELLEAPRLEVLPTKSVVSAVMENLPQGRIVTVTASPGMGLERTLSTAVSLQESGYRTVPHLAARMVESRGRLEEIVGRLTGAGVDSVFVPAGDAAEPAGPYTGALDLLRDLAELGSPFGHVGVAGYPESHPTIPDGTTVRAMTDKRPYATHVVSNLCFDPARVAAWTRTLRERGEALPVLIGAAGAVERTRLLKVAGAIGVGESARFLAKNRSLFARMFTPGGFSPERWLRQLVRELDAQGVPVLPEKGAEASGTGAREPSERRAAAPEAGAVSTPEVGAGAESASAPEAEARAAREVGEGPAQHPRRGGHTYGRGDGPVPASGSVVRGLHVYTFNQIAATETWRRDLVERLSRE</sequence>
<comment type="caution">
    <text evidence="8">The sequence shown here is derived from an EMBL/GenBank/DDBJ whole genome shotgun (WGS) entry which is preliminary data.</text>
</comment>
<comment type="pathway">
    <text evidence="2 6">One-carbon metabolism; tetrahydrofolate interconversion.</text>
</comment>
<evidence type="ECO:0000256" key="6">
    <source>
        <dbReference type="RuleBase" id="RU003862"/>
    </source>
</evidence>
<comment type="cofactor">
    <cofactor evidence="1 6">
        <name>FAD</name>
        <dbReference type="ChEBI" id="CHEBI:57692"/>
    </cofactor>
</comment>
<keyword evidence="3 6" id="KW-0285">Flavoprotein</keyword>
<evidence type="ECO:0000256" key="3">
    <source>
        <dbReference type="ARBA" id="ARBA00022630"/>
    </source>
</evidence>
<dbReference type="SUPFAM" id="SSF51730">
    <property type="entry name" value="FAD-linked oxidoreductase"/>
    <property type="match status" value="1"/>
</dbReference>
<dbReference type="RefSeq" id="WP_344336942.1">
    <property type="nucleotide sequence ID" value="NZ_BAAAPZ010000006.1"/>
</dbReference>
<protein>
    <recommendedName>
        <fullName evidence="6">Methylenetetrahydrofolate reductase</fullName>
    </recommendedName>
</protein>
<accession>A0ABP5ICJ8</accession>
<gene>
    <name evidence="8" type="ORF">GCM10009823_18090</name>
</gene>
<feature type="compositionally biased region" description="Basic and acidic residues" evidence="7">
    <location>
        <begin position="307"/>
        <end position="316"/>
    </location>
</feature>
<dbReference type="Proteomes" id="UP001500984">
    <property type="component" value="Unassembled WGS sequence"/>
</dbReference>
<comment type="similarity">
    <text evidence="6">Belongs to the methylenetetrahydrofolate reductase family.</text>
</comment>
<dbReference type="InterPro" id="IPR029041">
    <property type="entry name" value="FAD-linked_oxidoreductase-like"/>
</dbReference>
<evidence type="ECO:0000256" key="7">
    <source>
        <dbReference type="SAM" id="MobiDB-lite"/>
    </source>
</evidence>
<keyword evidence="4 6" id="KW-0274">FAD</keyword>
<dbReference type="Gene3D" id="3.20.20.220">
    <property type="match status" value="1"/>
</dbReference>
<proteinExistence type="inferred from homology"/>
<evidence type="ECO:0000313" key="9">
    <source>
        <dbReference type="Proteomes" id="UP001500984"/>
    </source>
</evidence>
<keyword evidence="9" id="KW-1185">Reference proteome</keyword>
<feature type="region of interest" description="Disordered" evidence="7">
    <location>
        <begin position="261"/>
        <end position="339"/>
    </location>
</feature>
<reference evidence="9" key="1">
    <citation type="journal article" date="2019" name="Int. J. Syst. Evol. Microbiol.">
        <title>The Global Catalogue of Microorganisms (GCM) 10K type strain sequencing project: providing services to taxonomists for standard genome sequencing and annotation.</title>
        <authorList>
            <consortium name="The Broad Institute Genomics Platform"/>
            <consortium name="The Broad Institute Genome Sequencing Center for Infectious Disease"/>
            <person name="Wu L."/>
            <person name="Ma J."/>
        </authorList>
    </citation>
    <scope>NUCLEOTIDE SEQUENCE [LARGE SCALE GENOMIC DNA]</scope>
    <source>
        <strain evidence="9">JCM 15900</strain>
    </source>
</reference>
<evidence type="ECO:0000256" key="1">
    <source>
        <dbReference type="ARBA" id="ARBA00001974"/>
    </source>
</evidence>
<dbReference type="InterPro" id="IPR003171">
    <property type="entry name" value="Mehydrof_redctse-like"/>
</dbReference>
<evidence type="ECO:0000256" key="4">
    <source>
        <dbReference type="ARBA" id="ARBA00022827"/>
    </source>
</evidence>
<feature type="compositionally biased region" description="Low complexity" evidence="7">
    <location>
        <begin position="284"/>
        <end position="306"/>
    </location>
</feature>
<evidence type="ECO:0000256" key="2">
    <source>
        <dbReference type="ARBA" id="ARBA00004777"/>
    </source>
</evidence>
<dbReference type="EMBL" id="BAAAPZ010000006">
    <property type="protein sequence ID" value="GAA2097402.1"/>
    <property type="molecule type" value="Genomic_DNA"/>
</dbReference>